<dbReference type="EMBL" id="RKHO01000001">
    <property type="protein sequence ID" value="ROR92582.1"/>
    <property type="molecule type" value="Genomic_DNA"/>
</dbReference>
<organism evidence="3 4">
    <name type="scientific">Nocardioides aurantiacus</name>
    <dbReference type="NCBI Taxonomy" id="86796"/>
    <lineage>
        <taxon>Bacteria</taxon>
        <taxon>Bacillati</taxon>
        <taxon>Actinomycetota</taxon>
        <taxon>Actinomycetes</taxon>
        <taxon>Propionibacteriales</taxon>
        <taxon>Nocardioidaceae</taxon>
        <taxon>Nocardioides</taxon>
    </lineage>
</organism>
<evidence type="ECO:0000313" key="3">
    <source>
        <dbReference type="EMBL" id="ROR92582.1"/>
    </source>
</evidence>
<comment type="caution">
    <text evidence="3">The sequence shown here is derived from an EMBL/GenBank/DDBJ whole genome shotgun (WGS) entry which is preliminary data.</text>
</comment>
<keyword evidence="4" id="KW-1185">Reference proteome</keyword>
<dbReference type="AlphaFoldDB" id="A0A3N2CYH2"/>
<evidence type="ECO:0000256" key="1">
    <source>
        <dbReference type="SAM" id="MobiDB-lite"/>
    </source>
</evidence>
<accession>A0A3N2CYH2</accession>
<dbReference type="PROSITE" id="PS51257">
    <property type="entry name" value="PROKAR_LIPOPROTEIN"/>
    <property type="match status" value="1"/>
</dbReference>
<evidence type="ECO:0008006" key="5">
    <source>
        <dbReference type="Google" id="ProtNLM"/>
    </source>
</evidence>
<proteinExistence type="predicted"/>
<feature type="chain" id="PRO_5039326376" description="Lipoprotein" evidence="2">
    <location>
        <begin position="21"/>
        <end position="317"/>
    </location>
</feature>
<dbReference type="RefSeq" id="WP_123392239.1">
    <property type="nucleotide sequence ID" value="NZ_RKHO01000001.1"/>
</dbReference>
<feature type="signal peptide" evidence="2">
    <location>
        <begin position="1"/>
        <end position="20"/>
    </location>
</feature>
<feature type="region of interest" description="Disordered" evidence="1">
    <location>
        <begin position="252"/>
        <end position="285"/>
    </location>
</feature>
<evidence type="ECO:0000256" key="2">
    <source>
        <dbReference type="SAM" id="SignalP"/>
    </source>
</evidence>
<reference evidence="3 4" key="1">
    <citation type="submission" date="2018-11" db="EMBL/GenBank/DDBJ databases">
        <title>Sequencing the genomes of 1000 actinobacteria strains.</title>
        <authorList>
            <person name="Klenk H.-P."/>
        </authorList>
    </citation>
    <scope>NUCLEOTIDE SEQUENCE [LARGE SCALE GENOMIC DNA]</scope>
    <source>
        <strain evidence="3 4">DSM 12652</strain>
    </source>
</reference>
<dbReference type="OrthoDB" id="3816260at2"/>
<protein>
    <recommendedName>
        <fullName evidence="5">Lipoprotein</fullName>
    </recommendedName>
</protein>
<name>A0A3N2CYH2_9ACTN</name>
<keyword evidence="2" id="KW-0732">Signal</keyword>
<gene>
    <name evidence="3" type="ORF">EDD33_3473</name>
</gene>
<sequence length="317" mass="33460">MRGVRRTAAAAAGLTVLALAGCADGSADDPTTARGQVQLLTAALVEADATALKELVVEESLAVSDELLVDDVLEQGALARRDVRIEADGDLAYVKYTLDTDPPDERGGEWLRVDVRKSGGFVGSVLPTVELTGRGVTALRVGDVEVPVDPVPAEGRRYHLPPGDLTVAAVGPEGLVTHGPGERIDTRDVRPYPFDLGGELTAAGEAQVQRAVRSFVRRCTRPLGDEARPRGCPARLAWVGGLSSSTWTLAGPVRATTEPDGAGWRITTPRPPLARMAGQVRDPDSGALLPVTDRVRFRVQGSVVAKGDRLEVAIPGY</sequence>
<evidence type="ECO:0000313" key="4">
    <source>
        <dbReference type="Proteomes" id="UP000281738"/>
    </source>
</evidence>
<dbReference type="Proteomes" id="UP000281738">
    <property type="component" value="Unassembled WGS sequence"/>
</dbReference>